<evidence type="ECO:0000256" key="1">
    <source>
        <dbReference type="SAM" id="MobiDB-lite"/>
    </source>
</evidence>
<accession>A0A2M4ADP3</accession>
<evidence type="ECO:0000313" key="2">
    <source>
        <dbReference type="EMBL" id="MBW38860.1"/>
    </source>
</evidence>
<sequence>MAQQAHRSNTFKLAKPTLAPLVFGDSSECRYVLPEIASLSDGPQWSDAMGHSEAPIVIPSPIPTTIEAIGEEEEKLRENRMRVSLLACATSPATRGLIEEYLAAKTRAANCQQQSSHLVPPPPPPIFHVIRANTTSTSGVRGVTVSPQLVQRHRTPLDELAYKHPILLLDVDDDDNEPEDEELRLEDVNKQIIEAVSFSRPKEEQNIEAEELSNVSLYRLNDSQQMVGLADVGDQSLDNDHGVDETNPVQESLIVPLPKVIAFHSLKSLTNDQTEGPTTSLNCDQHPQQQLLHHSKTEQSTPSRCRLVRKVNQNILKTWKQLSGRANGSSDGNIDKNSQQQSTVVTGNCKRLSDGTELLPSMSTRKQCFFGQEFALFGRTDQTPTSYSSSTGNLVSDGHGSECDSTDRQSCLLYCPQQQQYNLSEEVIEFQVNRLLHQAASISTSSAVDELEKSSVNSSSCATSSIVGRSRARTHTIAPSMSRQGQINGSRERNEIDGGRSSIITVGTINTTTTATSSSDGADFYDSIDAVSSSIREQTGDRDRVTPICYGRAESAVSWKTCEARFSHGVSKVAAGDREDLTSLDRKRLLWSIEIE</sequence>
<feature type="region of interest" description="Disordered" evidence="1">
    <location>
        <begin position="271"/>
        <end position="303"/>
    </location>
</feature>
<dbReference type="AlphaFoldDB" id="A0A2M4ADP3"/>
<protein>
    <submittedName>
        <fullName evidence="2">Uncharacterized protein</fullName>
    </submittedName>
</protein>
<name>A0A2M4ADP3_9DIPT</name>
<organism evidence="2">
    <name type="scientific">Anopheles triannulatus</name>
    <dbReference type="NCBI Taxonomy" id="58253"/>
    <lineage>
        <taxon>Eukaryota</taxon>
        <taxon>Metazoa</taxon>
        <taxon>Ecdysozoa</taxon>
        <taxon>Arthropoda</taxon>
        <taxon>Hexapoda</taxon>
        <taxon>Insecta</taxon>
        <taxon>Pterygota</taxon>
        <taxon>Neoptera</taxon>
        <taxon>Endopterygota</taxon>
        <taxon>Diptera</taxon>
        <taxon>Nematocera</taxon>
        <taxon>Culicoidea</taxon>
        <taxon>Culicidae</taxon>
        <taxon>Anophelinae</taxon>
        <taxon>Anopheles</taxon>
    </lineage>
</organism>
<proteinExistence type="predicted"/>
<feature type="region of interest" description="Disordered" evidence="1">
    <location>
        <begin position="322"/>
        <end position="342"/>
    </location>
</feature>
<reference evidence="2" key="1">
    <citation type="submission" date="2018-01" db="EMBL/GenBank/DDBJ databases">
        <title>An insight into the sialome of Amazonian anophelines.</title>
        <authorList>
            <person name="Ribeiro J.M."/>
            <person name="Scarpassa V."/>
            <person name="Calvo E."/>
        </authorList>
    </citation>
    <scope>NUCLEOTIDE SEQUENCE</scope>
    <source>
        <tissue evidence="2">Salivary glands</tissue>
    </source>
</reference>
<dbReference type="EMBL" id="GGFK01005539">
    <property type="protein sequence ID" value="MBW38860.1"/>
    <property type="molecule type" value="Transcribed_RNA"/>
</dbReference>